<dbReference type="GO" id="GO:0050660">
    <property type="term" value="F:flavin adenine dinucleotide binding"/>
    <property type="evidence" value="ECO:0007669"/>
    <property type="project" value="InterPro"/>
</dbReference>
<feature type="transmembrane region" description="Helical" evidence="5">
    <location>
        <begin position="362"/>
        <end position="382"/>
    </location>
</feature>
<evidence type="ECO:0000256" key="3">
    <source>
        <dbReference type="ARBA" id="ARBA00023002"/>
    </source>
</evidence>
<reference evidence="7" key="1">
    <citation type="journal article" date="2023" name="Commun. Biol.">
        <title>Genome analysis of Parmales, the sister group of diatoms, reveals the evolutionary specialization of diatoms from phago-mixotrophs to photoautotrophs.</title>
        <authorList>
            <person name="Ban H."/>
            <person name="Sato S."/>
            <person name="Yoshikawa S."/>
            <person name="Yamada K."/>
            <person name="Nakamura Y."/>
            <person name="Ichinomiya M."/>
            <person name="Sato N."/>
            <person name="Blanc-Mathieu R."/>
            <person name="Endo H."/>
            <person name="Kuwata A."/>
            <person name="Ogata H."/>
        </authorList>
    </citation>
    <scope>NUCLEOTIDE SEQUENCE [LARGE SCALE GENOMIC DNA]</scope>
    <source>
        <strain evidence="7">NIES 3699</strain>
    </source>
</reference>
<keyword evidence="5" id="KW-0472">Membrane</keyword>
<dbReference type="AlphaFoldDB" id="A0A9W7BS05"/>
<dbReference type="EMBL" id="BRXX01000139">
    <property type="protein sequence ID" value="GMH93496.1"/>
    <property type="molecule type" value="Genomic_DNA"/>
</dbReference>
<dbReference type="GO" id="GO:0004499">
    <property type="term" value="F:N,N-dimethylaniline monooxygenase activity"/>
    <property type="evidence" value="ECO:0007669"/>
    <property type="project" value="InterPro"/>
</dbReference>
<dbReference type="SUPFAM" id="SSF51905">
    <property type="entry name" value="FAD/NAD(P)-binding domain"/>
    <property type="match status" value="2"/>
</dbReference>
<evidence type="ECO:0000256" key="2">
    <source>
        <dbReference type="ARBA" id="ARBA00022827"/>
    </source>
</evidence>
<evidence type="ECO:0000256" key="1">
    <source>
        <dbReference type="ARBA" id="ARBA00022630"/>
    </source>
</evidence>
<dbReference type="InterPro" id="IPR036188">
    <property type="entry name" value="FAD/NAD-bd_sf"/>
</dbReference>
<evidence type="ECO:0000313" key="7">
    <source>
        <dbReference type="Proteomes" id="UP001165160"/>
    </source>
</evidence>
<gene>
    <name evidence="6" type="ORF">TrVE_jg507</name>
</gene>
<organism evidence="6 7">
    <name type="scientific">Triparma verrucosa</name>
    <dbReference type="NCBI Taxonomy" id="1606542"/>
    <lineage>
        <taxon>Eukaryota</taxon>
        <taxon>Sar</taxon>
        <taxon>Stramenopiles</taxon>
        <taxon>Ochrophyta</taxon>
        <taxon>Bolidophyceae</taxon>
        <taxon>Parmales</taxon>
        <taxon>Triparmaceae</taxon>
        <taxon>Triparma</taxon>
    </lineage>
</organism>
<accession>A0A9W7BS05</accession>
<feature type="region of interest" description="Disordered" evidence="4">
    <location>
        <begin position="1"/>
        <end position="64"/>
    </location>
</feature>
<dbReference type="PANTHER" id="PTHR43539">
    <property type="entry name" value="FLAVIN-BINDING MONOOXYGENASE-LIKE PROTEIN (AFU_ORTHOLOGUE AFUA_4G09220)"/>
    <property type="match status" value="1"/>
</dbReference>
<feature type="transmembrane region" description="Helical" evidence="5">
    <location>
        <begin position="78"/>
        <end position="111"/>
    </location>
</feature>
<dbReference type="GO" id="GO:0050661">
    <property type="term" value="F:NADP binding"/>
    <property type="evidence" value="ECO:0007669"/>
    <property type="project" value="InterPro"/>
</dbReference>
<evidence type="ECO:0000256" key="5">
    <source>
        <dbReference type="SAM" id="Phobius"/>
    </source>
</evidence>
<dbReference type="Pfam" id="PF00743">
    <property type="entry name" value="FMO-like"/>
    <property type="match status" value="1"/>
</dbReference>
<proteinExistence type="predicted"/>
<evidence type="ECO:0008006" key="8">
    <source>
        <dbReference type="Google" id="ProtNLM"/>
    </source>
</evidence>
<keyword evidence="5" id="KW-1133">Transmembrane helix</keyword>
<dbReference type="InterPro" id="IPR050982">
    <property type="entry name" value="Auxin_biosynth/cation_transpt"/>
</dbReference>
<dbReference type="InterPro" id="IPR020946">
    <property type="entry name" value="Flavin_mOase-like"/>
</dbReference>
<keyword evidence="2" id="KW-0274">FAD</keyword>
<protein>
    <recommendedName>
        <fullName evidence="8">Flavin-containing monooxygenase</fullName>
    </recommendedName>
</protein>
<keyword evidence="5" id="KW-0812">Transmembrane</keyword>
<sequence length="636" mass="72619">MIQSTRVAPTPGAVADSSSEVPEGTYFLDSPDSSTEKSEHRTDVRHDNPHDDHLDRPLYASNPQNPIPKENIPWWRPIFWSVLLLVLQIINVQVLALLPVLLLAMAFRGVWFGCKSWKRPPASLNVAVVGAGWTGCQVVGQFKDIGVNSVRCYESMDDIGGTWHKSVAYSGLHIHTPSWMASFAGYPYTKNPDGRSGPTPEEREERVYNVDLQAYFKRYVEHKGIEDKFIYNSKITQVSYNSSTRKGHVTVYNSKTKRVTEEGPFDAVVFTGYATYPNRPDLPGENDFVAGGGQVFHSVQVNDELLAKLVKEDKRVIVVGAGKSSCDLVLQFVERRGSHKLTWLFRRPYQFMRCEKFFHDRSLWGMVNGFMVMIFWMVALLFPQLSWNVLRASGHAWTYRNTKDTKHDYSTFHFGMLDHRQRYILEHEAPQLVGNPVGFTNKGLRIEKNDEIIPTDVVIFCTGYRSGVEQIKAVKDGQPHELELDKKLFEHVIAPDFPVLSSCTNFSTTAGPMRGASVSEYLVYHLCVRRMASEKAMRVQANRLFGHFTLKQSILFADGFFQKWIRLLLDLVLRGLIPWQHLLIHFIQILLFGFTRPPTMNLLPRLPKKWRNGEGIELRQEIVVKDGVYGNFMTEA</sequence>
<evidence type="ECO:0000256" key="4">
    <source>
        <dbReference type="SAM" id="MobiDB-lite"/>
    </source>
</evidence>
<keyword evidence="3" id="KW-0560">Oxidoreductase</keyword>
<dbReference type="Proteomes" id="UP001165160">
    <property type="component" value="Unassembled WGS sequence"/>
</dbReference>
<comment type="caution">
    <text evidence="6">The sequence shown here is derived from an EMBL/GenBank/DDBJ whole genome shotgun (WGS) entry which is preliminary data.</text>
</comment>
<keyword evidence="1" id="KW-0285">Flavoprotein</keyword>
<dbReference type="Gene3D" id="3.50.50.60">
    <property type="entry name" value="FAD/NAD(P)-binding domain"/>
    <property type="match status" value="1"/>
</dbReference>
<feature type="compositionally biased region" description="Basic and acidic residues" evidence="4">
    <location>
        <begin position="34"/>
        <end position="56"/>
    </location>
</feature>
<evidence type="ECO:0000313" key="6">
    <source>
        <dbReference type="EMBL" id="GMH93496.1"/>
    </source>
</evidence>
<keyword evidence="7" id="KW-1185">Reference proteome</keyword>
<dbReference type="PANTHER" id="PTHR43539:SF78">
    <property type="entry name" value="FLAVIN-CONTAINING MONOOXYGENASE"/>
    <property type="match status" value="1"/>
</dbReference>
<name>A0A9W7BS05_9STRA</name>